<evidence type="ECO:0000313" key="3">
    <source>
        <dbReference type="Proteomes" id="UP000663869"/>
    </source>
</evidence>
<proteinExistence type="predicted"/>
<reference evidence="2" key="1">
    <citation type="submission" date="2021-02" db="EMBL/GenBank/DDBJ databases">
        <authorList>
            <person name="Nowell W R."/>
        </authorList>
    </citation>
    <scope>NUCLEOTIDE SEQUENCE</scope>
</reference>
<sequence>MFPKPYEQARVRSEGTVDDTSDVKLTGDDNEQARVRSEGAVDDTSDVKFTADGYGCEDDSVQFVEKKCQRKTTADMFDSETNVGKSVCDNAAVRLNEFIGPSHVFVDKNPLISTTTISTFGLSTCYFYLMCVAVKKQFSDTCANVMDNLNDLYFFVGGGAVLTSDIVRSACSLLLNADQQTCTVLKREFGSRSINTLFDKLFNRVTILKATSFMLSNEEESVASDMAISEQTKVVDPPSYTIFYNCLYDAGYITIDFGREKLFNIASMMFSLRSPSNNNFAWIIDYEGIKNIKDSIGNRPEELAKLEKALCLLENSSLFDP</sequence>
<evidence type="ECO:0000256" key="1">
    <source>
        <dbReference type="SAM" id="MobiDB-lite"/>
    </source>
</evidence>
<organism evidence="2 3">
    <name type="scientific">Rotaria socialis</name>
    <dbReference type="NCBI Taxonomy" id="392032"/>
    <lineage>
        <taxon>Eukaryota</taxon>
        <taxon>Metazoa</taxon>
        <taxon>Spiralia</taxon>
        <taxon>Gnathifera</taxon>
        <taxon>Rotifera</taxon>
        <taxon>Eurotatoria</taxon>
        <taxon>Bdelloidea</taxon>
        <taxon>Philodinida</taxon>
        <taxon>Philodinidae</taxon>
        <taxon>Rotaria</taxon>
    </lineage>
</organism>
<feature type="compositionally biased region" description="Basic and acidic residues" evidence="1">
    <location>
        <begin position="7"/>
        <end position="32"/>
    </location>
</feature>
<name>A0A817U2T4_9BILA</name>
<comment type="caution">
    <text evidence="2">The sequence shown here is derived from an EMBL/GenBank/DDBJ whole genome shotgun (WGS) entry which is preliminary data.</text>
</comment>
<feature type="region of interest" description="Disordered" evidence="1">
    <location>
        <begin position="1"/>
        <end position="32"/>
    </location>
</feature>
<accession>A0A817U2T4</accession>
<protein>
    <submittedName>
        <fullName evidence="2">Uncharacterized protein</fullName>
    </submittedName>
</protein>
<evidence type="ECO:0000313" key="2">
    <source>
        <dbReference type="EMBL" id="CAF3327790.1"/>
    </source>
</evidence>
<gene>
    <name evidence="2" type="ORF">FME351_LOCUS2125</name>
</gene>
<dbReference type="EMBL" id="CAJNYU010000071">
    <property type="protein sequence ID" value="CAF3327790.1"/>
    <property type="molecule type" value="Genomic_DNA"/>
</dbReference>
<dbReference type="Proteomes" id="UP000663869">
    <property type="component" value="Unassembled WGS sequence"/>
</dbReference>
<dbReference type="AlphaFoldDB" id="A0A817U2T4"/>